<feature type="domain" description="Peptidase A1" evidence="2">
    <location>
        <begin position="59"/>
        <end position="382"/>
    </location>
</feature>
<dbReference type="EMBL" id="KB468113">
    <property type="protein sequence ID" value="PCH41646.1"/>
    <property type="molecule type" value="Genomic_DNA"/>
</dbReference>
<gene>
    <name evidence="3" type="ORF">WOLCODRAFT_17250</name>
</gene>
<dbReference type="PROSITE" id="PS51767">
    <property type="entry name" value="PEPTIDASE_A1"/>
    <property type="match status" value="1"/>
</dbReference>
<protein>
    <submittedName>
        <fullName evidence="3">Acid protease</fullName>
    </submittedName>
</protein>
<dbReference type="STRING" id="742152.A0A2H3JHI7"/>
<dbReference type="AlphaFoldDB" id="A0A2H3JHI7"/>
<dbReference type="Proteomes" id="UP000218811">
    <property type="component" value="Unassembled WGS sequence"/>
</dbReference>
<dbReference type="PANTHER" id="PTHR47966">
    <property type="entry name" value="BETA-SITE APP-CLEAVING ENZYME, ISOFORM A-RELATED"/>
    <property type="match status" value="1"/>
</dbReference>
<dbReference type="CDD" id="cd05471">
    <property type="entry name" value="pepsin_like"/>
    <property type="match status" value="1"/>
</dbReference>
<dbReference type="GO" id="GO:0004190">
    <property type="term" value="F:aspartic-type endopeptidase activity"/>
    <property type="evidence" value="ECO:0007669"/>
    <property type="project" value="InterPro"/>
</dbReference>
<keyword evidence="3" id="KW-0645">Protease</keyword>
<dbReference type="InterPro" id="IPR021109">
    <property type="entry name" value="Peptidase_aspartic_dom_sf"/>
</dbReference>
<dbReference type="Pfam" id="PF00026">
    <property type="entry name" value="Asp"/>
    <property type="match status" value="1"/>
</dbReference>
<dbReference type="InterPro" id="IPR033121">
    <property type="entry name" value="PEPTIDASE_A1"/>
</dbReference>
<name>A0A2H3JHI7_WOLCO</name>
<evidence type="ECO:0000313" key="3">
    <source>
        <dbReference type="EMBL" id="PCH41646.1"/>
    </source>
</evidence>
<accession>A0A2H3JHI7</accession>
<dbReference type="InterPro" id="IPR034164">
    <property type="entry name" value="Pepsin-like_dom"/>
</dbReference>
<dbReference type="Gene3D" id="2.40.70.10">
    <property type="entry name" value="Acid Proteases"/>
    <property type="match status" value="2"/>
</dbReference>
<proteinExistence type="inferred from homology"/>
<dbReference type="GO" id="GO:0006508">
    <property type="term" value="P:proteolysis"/>
    <property type="evidence" value="ECO:0007669"/>
    <property type="project" value="UniProtKB-KW"/>
</dbReference>
<dbReference type="PRINTS" id="PR00792">
    <property type="entry name" value="PEPSIN"/>
</dbReference>
<dbReference type="OMA" id="ANNTEGF"/>
<keyword evidence="3" id="KW-0378">Hydrolase</keyword>
<comment type="similarity">
    <text evidence="1">Belongs to the peptidase A1 family.</text>
</comment>
<evidence type="ECO:0000313" key="4">
    <source>
        <dbReference type="Proteomes" id="UP000218811"/>
    </source>
</evidence>
<reference evidence="3 4" key="1">
    <citation type="journal article" date="2012" name="Science">
        <title>The Paleozoic origin of enzymatic lignin decomposition reconstructed from 31 fungal genomes.</title>
        <authorList>
            <person name="Floudas D."/>
            <person name="Binder M."/>
            <person name="Riley R."/>
            <person name="Barry K."/>
            <person name="Blanchette R.A."/>
            <person name="Henrissat B."/>
            <person name="Martinez A.T."/>
            <person name="Otillar R."/>
            <person name="Spatafora J.W."/>
            <person name="Yadav J.S."/>
            <person name="Aerts A."/>
            <person name="Benoit I."/>
            <person name="Boyd A."/>
            <person name="Carlson A."/>
            <person name="Copeland A."/>
            <person name="Coutinho P.M."/>
            <person name="de Vries R.P."/>
            <person name="Ferreira P."/>
            <person name="Findley K."/>
            <person name="Foster B."/>
            <person name="Gaskell J."/>
            <person name="Glotzer D."/>
            <person name="Gorecki P."/>
            <person name="Heitman J."/>
            <person name="Hesse C."/>
            <person name="Hori C."/>
            <person name="Igarashi K."/>
            <person name="Jurgens J.A."/>
            <person name="Kallen N."/>
            <person name="Kersten P."/>
            <person name="Kohler A."/>
            <person name="Kuees U."/>
            <person name="Kumar T.K.A."/>
            <person name="Kuo A."/>
            <person name="LaButti K."/>
            <person name="Larrondo L.F."/>
            <person name="Lindquist E."/>
            <person name="Ling A."/>
            <person name="Lombard V."/>
            <person name="Lucas S."/>
            <person name="Lundell T."/>
            <person name="Martin R."/>
            <person name="McLaughlin D.J."/>
            <person name="Morgenstern I."/>
            <person name="Morin E."/>
            <person name="Murat C."/>
            <person name="Nagy L.G."/>
            <person name="Nolan M."/>
            <person name="Ohm R.A."/>
            <person name="Patyshakuliyeva A."/>
            <person name="Rokas A."/>
            <person name="Ruiz-Duenas F.J."/>
            <person name="Sabat G."/>
            <person name="Salamov A."/>
            <person name="Samejima M."/>
            <person name="Schmutz J."/>
            <person name="Slot J.C."/>
            <person name="St John F."/>
            <person name="Stenlid J."/>
            <person name="Sun H."/>
            <person name="Sun S."/>
            <person name="Syed K."/>
            <person name="Tsang A."/>
            <person name="Wiebenga A."/>
            <person name="Young D."/>
            <person name="Pisabarro A."/>
            <person name="Eastwood D.C."/>
            <person name="Martin F."/>
            <person name="Cullen D."/>
            <person name="Grigoriev I.V."/>
            <person name="Hibbett D.S."/>
        </authorList>
    </citation>
    <scope>NUCLEOTIDE SEQUENCE [LARGE SCALE GENOMIC DNA]</scope>
    <source>
        <strain evidence="3 4">MD-104</strain>
    </source>
</reference>
<dbReference type="OrthoDB" id="660550at2759"/>
<keyword evidence="4" id="KW-1185">Reference proteome</keyword>
<dbReference type="InterPro" id="IPR001461">
    <property type="entry name" value="Aspartic_peptidase_A1"/>
</dbReference>
<sequence>MYLKLSTRLTYAVGILHCFGGGIASTSKLVKVPASTILLSQLKTADNHSAPTLNAALKTAVAVNAGDNQTFSYVEIDTGSAIFWVGAGQKYVPGPHTQIINQTFSESYGDGYANGTVYLDRVTIGEATVKSQLIGSASYISGFQVSEPNFDGFLGLGPNGSNAHEISGYDTTPTFVQSLVSEGAIDEPVFGIYLSPLYSDSPEGDGEITFGGVDSSRLVGDISWIPLSDELHWDFEGSYFGWGDEYIVNGTVYARTDSGAPFLGIPFDPYIWLLQNTPGISADPNYGTLTFPANMSDSLPPVYIGVGDLNVTVPPSNGAGRYTIPKSLYSTLNITDDGEIHTFISTSGPDEVDLGFLFLQIVYSAYDIHSASEVANNRVGFALAASQ</sequence>
<organism evidence="3 4">
    <name type="scientific">Wolfiporia cocos (strain MD-104)</name>
    <name type="common">Brown rot fungus</name>
    <dbReference type="NCBI Taxonomy" id="742152"/>
    <lineage>
        <taxon>Eukaryota</taxon>
        <taxon>Fungi</taxon>
        <taxon>Dikarya</taxon>
        <taxon>Basidiomycota</taxon>
        <taxon>Agaricomycotina</taxon>
        <taxon>Agaricomycetes</taxon>
        <taxon>Polyporales</taxon>
        <taxon>Phaeolaceae</taxon>
        <taxon>Wolfiporia</taxon>
    </lineage>
</organism>
<dbReference type="PANTHER" id="PTHR47966:SF51">
    <property type="entry name" value="BETA-SITE APP-CLEAVING ENZYME, ISOFORM A-RELATED"/>
    <property type="match status" value="1"/>
</dbReference>
<evidence type="ECO:0000259" key="2">
    <source>
        <dbReference type="PROSITE" id="PS51767"/>
    </source>
</evidence>
<dbReference type="SUPFAM" id="SSF50630">
    <property type="entry name" value="Acid proteases"/>
    <property type="match status" value="1"/>
</dbReference>
<evidence type="ECO:0000256" key="1">
    <source>
        <dbReference type="ARBA" id="ARBA00007447"/>
    </source>
</evidence>